<dbReference type="RefSeq" id="WP_090964141.1">
    <property type="nucleotide sequence ID" value="NZ_FOOA01000011.1"/>
</dbReference>
<dbReference type="Pfam" id="PF08021">
    <property type="entry name" value="FAD_binding_9"/>
    <property type="match status" value="1"/>
</dbReference>
<keyword evidence="4" id="KW-1185">Reference proteome</keyword>
<organism evidence="3 4">
    <name type="scientific">Aureimonas phyllosphaerae</name>
    <dbReference type="NCBI Taxonomy" id="1166078"/>
    <lineage>
        <taxon>Bacteria</taxon>
        <taxon>Pseudomonadati</taxon>
        <taxon>Pseudomonadota</taxon>
        <taxon>Alphaproteobacteria</taxon>
        <taxon>Hyphomicrobiales</taxon>
        <taxon>Aurantimonadaceae</taxon>
        <taxon>Aureimonas</taxon>
    </lineage>
</organism>
<feature type="domain" description="FAD-binding FR-type" evidence="2">
    <location>
        <begin position="121"/>
        <end position="244"/>
    </location>
</feature>
<comment type="caution">
    <text evidence="3">The sequence shown here is derived from an EMBL/GenBank/DDBJ whole genome shotgun (WGS) entry which is preliminary data.</text>
</comment>
<dbReference type="Gene3D" id="2.40.30.10">
    <property type="entry name" value="Translation factors"/>
    <property type="match status" value="1"/>
</dbReference>
<evidence type="ECO:0000313" key="3">
    <source>
        <dbReference type="EMBL" id="MBB3934910.1"/>
    </source>
</evidence>
<reference evidence="3 4" key="1">
    <citation type="submission" date="2020-08" db="EMBL/GenBank/DDBJ databases">
        <title>Genomic Encyclopedia of Type Strains, Phase IV (KMG-IV): sequencing the most valuable type-strain genomes for metagenomic binning, comparative biology and taxonomic classification.</title>
        <authorList>
            <person name="Goeker M."/>
        </authorList>
    </citation>
    <scope>NUCLEOTIDE SEQUENCE [LARGE SCALE GENOMIC DNA]</scope>
    <source>
        <strain evidence="3 4">DSM 25024</strain>
    </source>
</reference>
<gene>
    <name evidence="3" type="ORF">GGR05_001038</name>
</gene>
<dbReference type="InterPro" id="IPR017927">
    <property type="entry name" value="FAD-bd_FR_type"/>
</dbReference>
<dbReference type="Proteomes" id="UP000531216">
    <property type="component" value="Unassembled WGS sequence"/>
</dbReference>
<dbReference type="PANTHER" id="PTHR30157">
    <property type="entry name" value="FERRIC REDUCTASE, NADPH-DEPENDENT"/>
    <property type="match status" value="1"/>
</dbReference>
<dbReference type="SUPFAM" id="SSF63380">
    <property type="entry name" value="Riboflavin synthase domain-like"/>
    <property type="match status" value="1"/>
</dbReference>
<protein>
    <submittedName>
        <fullName evidence="3">NADPH-dependent ferric siderophore reductase</fullName>
    </submittedName>
</protein>
<evidence type="ECO:0000256" key="1">
    <source>
        <dbReference type="ARBA" id="ARBA00035644"/>
    </source>
</evidence>
<proteinExistence type="inferred from homology"/>
<dbReference type="PROSITE" id="PS51384">
    <property type="entry name" value="FAD_FR"/>
    <property type="match status" value="1"/>
</dbReference>
<dbReference type="CDD" id="cd06193">
    <property type="entry name" value="siderophore_interacting"/>
    <property type="match status" value="1"/>
</dbReference>
<dbReference type="InterPro" id="IPR007037">
    <property type="entry name" value="SIP_rossman_dom"/>
</dbReference>
<evidence type="ECO:0000259" key="2">
    <source>
        <dbReference type="PROSITE" id="PS51384"/>
    </source>
</evidence>
<dbReference type="PANTHER" id="PTHR30157:SF0">
    <property type="entry name" value="NADPH-DEPENDENT FERRIC-CHELATE REDUCTASE"/>
    <property type="match status" value="1"/>
</dbReference>
<sequence length="378" mass="41207">MDHIETSASSDTSRGHVRPLVSRLSAPVADREGFLRHLLEHLDEDMAGSVDPEGETTLTIYDCDTRLRFTGETLSVTVEGREAGQHGVAKGVVAYYIQHILGDACPPLVWSGDGADTRELAHFRALRVVSARQITPHMRRVRLSGQDLSRFATGGLHIRLLFPPKGRVPVWPHAGPAALPVWPQGEDELVTRVYTIRSIDPAAGHLDVDVVLHDPPGVGCRWAREAQPGDPVGMLGPGGGEVRSLERLLLLGDETALPAIARTLEELPRTAIGHAIIEVDGPAEEQPLLHPPGVQLRWLHRNGAPAGTTTLLQDAARAAADTVASAPFVWAGCEFEAFKAIRRFCRKDLGLKKNQHLVVAYWRRGRRQDDEPAGDEEG</sequence>
<dbReference type="Pfam" id="PF04954">
    <property type="entry name" value="SIP"/>
    <property type="match status" value="1"/>
</dbReference>
<dbReference type="GO" id="GO:0016491">
    <property type="term" value="F:oxidoreductase activity"/>
    <property type="evidence" value="ECO:0007669"/>
    <property type="project" value="InterPro"/>
</dbReference>
<dbReference type="InterPro" id="IPR017938">
    <property type="entry name" value="Riboflavin_synthase-like_b-brl"/>
</dbReference>
<dbReference type="InterPro" id="IPR039261">
    <property type="entry name" value="FNR_nucleotide-bd"/>
</dbReference>
<dbReference type="InterPro" id="IPR013113">
    <property type="entry name" value="SIP_FAD-bd"/>
</dbReference>
<evidence type="ECO:0000313" key="4">
    <source>
        <dbReference type="Proteomes" id="UP000531216"/>
    </source>
</evidence>
<name>A0A7W6BRE5_9HYPH</name>
<dbReference type="AlphaFoldDB" id="A0A7W6BRE5"/>
<dbReference type="InterPro" id="IPR039374">
    <property type="entry name" value="SIP_fam"/>
</dbReference>
<dbReference type="OrthoDB" id="9814826at2"/>
<comment type="similarity">
    <text evidence="1">Belongs to the SIP oxidoreductase family.</text>
</comment>
<dbReference type="Gene3D" id="3.40.50.80">
    <property type="entry name" value="Nucleotide-binding domain of ferredoxin-NADP reductase (FNR) module"/>
    <property type="match status" value="1"/>
</dbReference>
<dbReference type="EMBL" id="JACIDO010000002">
    <property type="protein sequence ID" value="MBB3934910.1"/>
    <property type="molecule type" value="Genomic_DNA"/>
</dbReference>
<accession>A0A7W6BRE5</accession>